<name>A0AAD7XST4_9STRA</name>
<dbReference type="Proteomes" id="UP001230188">
    <property type="component" value="Unassembled WGS sequence"/>
</dbReference>
<gene>
    <name evidence="2" type="ORF">CTAYLR_009071</name>
</gene>
<sequence length="575" mass="64189">MGRSKRRWGLVALLGAEAQVITQETVSAMRRALSVQRSLYAEGRGTVVGNDYHAKMSEAARDGSGIVPVRHVSAKDMARAERGEATATMEAEALVTEELSRGRWAYVPERGGTRNYPLAPGDPETPVGRMLGEAIDWSTNIRGAWDPVYARDELGMKGVKHFTEWLDLARLAVARGDDRARTTTLAFVRESVPKTLRDPGYHAWLTFPTDSWRFRQDSMSYLRAYHLCVVGLGMEASHPDLMAAWRRRIIGVLPRIWTHLETRGIDQKLNFIKLFRALNLYVEREPTERLVYEDDTGASLIVEPEEPLLPTRADLDAFEIAVFKTSLIWRMVPLGWYELSPERPYDITHEIFALTGDGRHPFPFFQADASPSPLVAADELPLDNPTQYYDYAVDTVANLLRLQMRRDALDVVCEYVVNFGQLGIRAERGRAYVDNEIAGLYLTAIDYIKARRNADGTFGESHDSAFIRLRKNNLNYDTRVGGTLHTTYVCLWALTQPIYDDDPLQRSWADPPPQVQTALLAGGDDAASSFSSCEDDVDASSSSQSSEQGVEKADDDDVPASSSGHSVFGATTQQC</sequence>
<evidence type="ECO:0000313" key="2">
    <source>
        <dbReference type="EMBL" id="KAJ8610287.1"/>
    </source>
</evidence>
<organism evidence="2 3">
    <name type="scientific">Chrysophaeum taylorii</name>
    <dbReference type="NCBI Taxonomy" id="2483200"/>
    <lineage>
        <taxon>Eukaryota</taxon>
        <taxon>Sar</taxon>
        <taxon>Stramenopiles</taxon>
        <taxon>Ochrophyta</taxon>
        <taxon>Pelagophyceae</taxon>
        <taxon>Pelagomonadales</taxon>
        <taxon>Pelagomonadaceae</taxon>
        <taxon>Chrysophaeum</taxon>
    </lineage>
</organism>
<evidence type="ECO:0000256" key="1">
    <source>
        <dbReference type="SAM" id="MobiDB-lite"/>
    </source>
</evidence>
<feature type="region of interest" description="Disordered" evidence="1">
    <location>
        <begin position="523"/>
        <end position="575"/>
    </location>
</feature>
<comment type="caution">
    <text evidence="2">The sequence shown here is derived from an EMBL/GenBank/DDBJ whole genome shotgun (WGS) entry which is preliminary data.</text>
</comment>
<proteinExistence type="predicted"/>
<evidence type="ECO:0000313" key="3">
    <source>
        <dbReference type="Proteomes" id="UP001230188"/>
    </source>
</evidence>
<accession>A0AAD7XST4</accession>
<dbReference type="AlphaFoldDB" id="A0AAD7XST4"/>
<feature type="compositionally biased region" description="Polar residues" evidence="1">
    <location>
        <begin position="560"/>
        <end position="575"/>
    </location>
</feature>
<dbReference type="EMBL" id="JAQMWT010000110">
    <property type="protein sequence ID" value="KAJ8610287.1"/>
    <property type="molecule type" value="Genomic_DNA"/>
</dbReference>
<protein>
    <submittedName>
        <fullName evidence="2">Uncharacterized protein</fullName>
    </submittedName>
</protein>
<keyword evidence="3" id="KW-1185">Reference proteome</keyword>
<feature type="compositionally biased region" description="Low complexity" evidence="1">
    <location>
        <begin position="523"/>
        <end position="532"/>
    </location>
</feature>
<reference evidence="2" key="1">
    <citation type="submission" date="2023-01" db="EMBL/GenBank/DDBJ databases">
        <title>Metagenome sequencing of chrysophaentin producing Chrysophaeum taylorii.</title>
        <authorList>
            <person name="Davison J."/>
            <person name="Bewley C."/>
        </authorList>
    </citation>
    <scope>NUCLEOTIDE SEQUENCE</scope>
    <source>
        <strain evidence="2">NIES-1699</strain>
    </source>
</reference>